<dbReference type="InterPro" id="IPR014043">
    <property type="entry name" value="Acyl_transferase_dom"/>
</dbReference>
<dbReference type="SUPFAM" id="SSF53335">
    <property type="entry name" value="S-adenosyl-L-methionine-dependent methyltransferases"/>
    <property type="match status" value="1"/>
</dbReference>
<keyword evidence="4" id="KW-0521">NADP</keyword>
<dbReference type="PANTHER" id="PTHR43775">
    <property type="entry name" value="FATTY ACID SYNTHASE"/>
    <property type="match status" value="1"/>
</dbReference>
<keyword evidence="2" id="KW-0597">Phosphoprotein</keyword>
<evidence type="ECO:0000256" key="5">
    <source>
        <dbReference type="ARBA" id="ARBA00023268"/>
    </source>
</evidence>
<keyword evidence="5" id="KW-0511">Multifunctional enzyme</keyword>
<dbReference type="CDD" id="cd00833">
    <property type="entry name" value="PKS"/>
    <property type="match status" value="1"/>
</dbReference>
<dbReference type="InterPro" id="IPR016039">
    <property type="entry name" value="Thiolase-like"/>
</dbReference>
<dbReference type="Pfam" id="PF08242">
    <property type="entry name" value="Methyltransf_12"/>
    <property type="match status" value="1"/>
</dbReference>
<dbReference type="InterPro" id="IPR029063">
    <property type="entry name" value="SAM-dependent_MTases_sf"/>
</dbReference>
<dbReference type="SMART" id="SM00826">
    <property type="entry name" value="PKS_DH"/>
    <property type="match status" value="1"/>
</dbReference>
<evidence type="ECO:0000256" key="7">
    <source>
        <dbReference type="PROSITE-ProRule" id="PRU01363"/>
    </source>
</evidence>
<proteinExistence type="predicted"/>
<dbReference type="InterPro" id="IPR050091">
    <property type="entry name" value="PKS_NRPS_Biosynth_Enz"/>
</dbReference>
<dbReference type="RefSeq" id="WP_344874144.1">
    <property type="nucleotide sequence ID" value="NZ_BAABAL010000007.1"/>
</dbReference>
<dbReference type="Gene3D" id="3.40.50.720">
    <property type="entry name" value="NAD(P)-binding Rossmann-like Domain"/>
    <property type="match status" value="3"/>
</dbReference>
<evidence type="ECO:0000259" key="8">
    <source>
        <dbReference type="PROSITE" id="PS50075"/>
    </source>
</evidence>
<dbReference type="Pfam" id="PF16197">
    <property type="entry name" value="KAsynt_C_assoc"/>
    <property type="match status" value="1"/>
</dbReference>
<dbReference type="Gene3D" id="3.10.129.110">
    <property type="entry name" value="Polyketide synthase dehydratase"/>
    <property type="match status" value="1"/>
</dbReference>
<evidence type="ECO:0000313" key="11">
    <source>
        <dbReference type="EMBL" id="GAA4003461.1"/>
    </source>
</evidence>
<evidence type="ECO:0000256" key="1">
    <source>
        <dbReference type="ARBA" id="ARBA00022450"/>
    </source>
</evidence>
<dbReference type="Gene3D" id="3.40.50.150">
    <property type="entry name" value="Vaccinia Virus protein VP39"/>
    <property type="match status" value="1"/>
</dbReference>
<accession>A0ABP7RXE1</accession>
<name>A0ABP7RXE1_9PSEU</name>
<dbReference type="InterPro" id="IPR036291">
    <property type="entry name" value="NAD(P)-bd_dom_sf"/>
</dbReference>
<dbReference type="InterPro" id="IPR002364">
    <property type="entry name" value="Quin_OxRdtase/zeta-crystal_CS"/>
</dbReference>
<feature type="active site" description="Proton acceptor; for dehydratase activity" evidence="7">
    <location>
        <position position="910"/>
    </location>
</feature>
<dbReference type="Pfam" id="PF08659">
    <property type="entry name" value="KR"/>
    <property type="match status" value="1"/>
</dbReference>
<dbReference type="Gene3D" id="3.30.70.3290">
    <property type="match status" value="1"/>
</dbReference>
<evidence type="ECO:0000259" key="9">
    <source>
        <dbReference type="PROSITE" id="PS52004"/>
    </source>
</evidence>
<evidence type="ECO:0000256" key="2">
    <source>
        <dbReference type="ARBA" id="ARBA00022553"/>
    </source>
</evidence>
<dbReference type="InterPro" id="IPR057326">
    <property type="entry name" value="KR_dom"/>
</dbReference>
<evidence type="ECO:0000256" key="6">
    <source>
        <dbReference type="ARBA" id="ARBA00023315"/>
    </source>
</evidence>
<feature type="domain" description="PKS/mFAS DH" evidence="10">
    <location>
        <begin position="875"/>
        <end position="1162"/>
    </location>
</feature>
<dbReference type="InterPro" id="IPR013968">
    <property type="entry name" value="PKS_KR"/>
</dbReference>
<dbReference type="PROSITE" id="PS50075">
    <property type="entry name" value="CARRIER"/>
    <property type="match status" value="1"/>
</dbReference>
<dbReference type="InterPro" id="IPR020841">
    <property type="entry name" value="PKS_Beta-ketoAc_synthase_dom"/>
</dbReference>
<dbReference type="InterPro" id="IPR018201">
    <property type="entry name" value="Ketoacyl_synth_AS"/>
</dbReference>
<feature type="domain" description="Ketosynthase family 3 (KS3)" evidence="9">
    <location>
        <begin position="5"/>
        <end position="432"/>
    </location>
</feature>
<dbReference type="Pfam" id="PF00698">
    <property type="entry name" value="Acyl_transf_1"/>
    <property type="match status" value="1"/>
</dbReference>
<dbReference type="InterPro" id="IPR020807">
    <property type="entry name" value="PKS_DH"/>
</dbReference>
<dbReference type="CDD" id="cd08955">
    <property type="entry name" value="KR_2_FAS_SDR_x"/>
    <property type="match status" value="1"/>
</dbReference>
<dbReference type="Proteomes" id="UP001501747">
    <property type="component" value="Unassembled WGS sequence"/>
</dbReference>
<dbReference type="InterPro" id="IPR020843">
    <property type="entry name" value="ER"/>
</dbReference>
<dbReference type="Pfam" id="PF13602">
    <property type="entry name" value="ADH_zinc_N_2"/>
    <property type="match status" value="1"/>
</dbReference>
<dbReference type="InterPro" id="IPR014030">
    <property type="entry name" value="Ketoacyl_synth_N"/>
</dbReference>
<organism evidence="11 12">
    <name type="scientific">Allokutzneria multivorans</name>
    <dbReference type="NCBI Taxonomy" id="1142134"/>
    <lineage>
        <taxon>Bacteria</taxon>
        <taxon>Bacillati</taxon>
        <taxon>Actinomycetota</taxon>
        <taxon>Actinomycetes</taxon>
        <taxon>Pseudonocardiales</taxon>
        <taxon>Pseudonocardiaceae</taxon>
        <taxon>Allokutzneria</taxon>
    </lineage>
</organism>
<dbReference type="InterPro" id="IPR001227">
    <property type="entry name" value="Ac_transferase_dom_sf"/>
</dbReference>
<dbReference type="InterPro" id="IPR049900">
    <property type="entry name" value="PKS_mFAS_DH"/>
</dbReference>
<feature type="region of interest" description="N-terminal hotdog fold" evidence="7">
    <location>
        <begin position="875"/>
        <end position="998"/>
    </location>
</feature>
<dbReference type="InterPro" id="IPR016035">
    <property type="entry name" value="Acyl_Trfase/lysoPLipase"/>
</dbReference>
<keyword evidence="1" id="KW-0596">Phosphopantetheine</keyword>
<evidence type="ECO:0000313" key="12">
    <source>
        <dbReference type="Proteomes" id="UP001501747"/>
    </source>
</evidence>
<dbReference type="InterPro" id="IPR013217">
    <property type="entry name" value="Methyltransf_12"/>
</dbReference>
<dbReference type="SMART" id="SM00825">
    <property type="entry name" value="PKS_KS"/>
    <property type="match status" value="1"/>
</dbReference>
<sequence>MTHSPDPVAIVGIGCRLPGGVADHESLWRVLSDGVDAIGPIPPQRWDVERFYAPKAQQPGRMNAREGGFLDEVDTFDAAFFGISGRVAEQMDPQQRLLLEVAWEALEDAGVVPAKLAGGQTGVFVGACSQDYGGLQSAPGEVEGLGPHSATGTFMSIVSNRLSYTLDLRGPSMTIDTACSSSLVAVHLACESLRSGESELALAAGVNVMLTPQFAIALSQAAMLSPDSRSRAFDSRANGYVRGEGAGVVVLKPLSRALADNDRVYAVIHGSAVNQDGRTQGITLPSGDAQEANFRVALERAGVAASEIGYVEAHGTGTPVGDPIEANALGRVLREGRGDGDSALIGSIKTNIGHLEAGAGIAGLIKAALSVHHRSIPPSLHYRAPNPDIDLEALHVAVPTAVQPWPSRYPRAVAAVNSFGFGGTNANVVLGEAPSVEAPAVAASPSPSLITLSARNSTALRELAAQVADRLEREPIEPERLAGHLALRRSHHGHRLAVSGSTVPELVTALRDVSTKDVLKQRGRIAFLYNGQGPQWYAMGRQLLETSPVYREKILECDRLAHKYLGWSIYEALVAEEESSRVHETHCLQPTMFALQVALTELWKSWGVVPDAVLGHSMGEIAAAHVSGALDLDTALRVICHRSRIQEKADPTGGMMFVALGKDEALALCEAHPGKLWLSAENSPRASTLSGRLPVLDAVAAELGERGVFARVLKVNCACHSQDMDPLREELLSTLDGMSGGATTIPMYSTVTGARIDGAELGVDYWWSNFRQPVLFEPAVRALVADGVDTFVELSPHPVLANSLKEISEDALVLASLSRKSEDWPSFLGALGELYVAGHEIDWARRYPAADVLDLPTNPWVRESYWNESEVSLRYRAGGQEHPMLKRVDAVRPTWEIRWSDHRLSWVGEHDVFGSVIVPGASYVEAALVAARELTGQSCGLDYVAFERACVLDEEDPQLSRIELNPDDGTFQVHHRSVRGSTWIRAVHGRFHAASSTVDTSESVEAIRARCDRSFAATDVYKVLSDKGYRYGSTFCGIDRLHVGPGESLARIVVPRLLRRALDGYLFHPAVLDACFQSGILHPTADKPLELLPHTYLPTSIANVRVHGDLSKAAWCHTIAHKHDVNGLSVDIRVLGASGELLAEYLRLEGKVLRHDSSGIEDHLYHLAWEVDRESDGAGTAVASAITLAPSELALDEEAATTAVRLSRHGYATEYQGDLNELCSAYVLDCLARFGVGHEFGLDDLSGLQPRLRQAMAGYLAFLVSDGLLGQDGERFRRTGPSTVDTEALWSRTFTRHPSAAWELLLLRKTGSRLYDVLTGEADPLELLFPAGSQEETEPIYQSSPVSRLYNILMKRALERFVAATDPRRQLRVLEVGGGTGGLTVNVLGVLPPERTEYVFTDVSPAFAQAARDRFGTYGFVTARTLDIERDLEEQGIEPGSFDIVLASDVVHATSDLKRTLFHLQDALAPGGVLGLIEALPGNRQLDLTFGLTTGWWAFRDLALRKDGPLLGVDAWREVLRSAGFEDVAALGDPGHTGAGAQAVLLARTPASSTGFRVTEAWGDVSEWLIVAEPGDALASQIAARVTADGGRAVLAAPGEKPEVTAPVRIVFCGQSTMDIAGLFQFESSRVFLLTRGTHAVRADSVDLAGAPVWGVGTVAGLEHPSSKCTMIDLAASPEPGEIEAVWRELVSPGAEREIALRAGTRFVRRLRSLPAPRVSAGADAYALELGTPGALDSLAFVSVPFHEPGPGQVEIEVVAAGLNFLDLMTALDQVPALETTSSYRFGAECSGVVTRVGADVTGLSPGDPVIAVSSAQLAVASHVTLDAVNVVAKPAALGFEEAASTPIVFLTAWYALERLARVRPGDRVLIHSAAGGTGLAAIQIARRAGAEVFATAGSPEKRALLRSLGVQHVMDSRSLDFVEHVRAVTGGAGVDVVLNSLTGAAATRSLDCLAPYGRFVEIGKRDLLDDRRLGLRPFLRNLAYLSFDLRQLIVDRPAEVRAELERLVGLLASGELNPLPYRVFHPRQAEAAFRQMAAAKHVGKLVLAMDERDVTVRPQPRPIDWSGTWLITGGLGGVGLAMADSLASAGVSHLVLLGRSGASRLEAADRVEALRAKGVSVVVEAADVSSRSSMEGVLERIARDLPPLAGVLHCAMVLDDVLLADLDSERMERVYAPKALGAWHLHELTKELPLRAFVLFSSAASMIGNRGQANYAAANSFLDQLAEHRAAQGLPALAVNWGAISDAGYVARHADVAKLVAASGMRDFTTHEAFRVLSELLSTTHSNVGVLPMDWPRFFQQYGEDVPPRYAEQVELHGSASSEQAVSGSLRQRLRTQTGDARELLLREVLRARVATVLGMPSTDLDDTKPLMDYLDSLLAVEISSWLERELGAKVTIMELMKGPSVEQLAGQLLERMVER</sequence>
<gene>
    <name evidence="11" type="ORF">GCM10022247_25430</name>
</gene>
<dbReference type="InterPro" id="IPR042104">
    <property type="entry name" value="PKS_dehydratase_sf"/>
</dbReference>
<protein>
    <submittedName>
        <fullName evidence="11">Type I polyketide synthase</fullName>
    </submittedName>
</protein>
<dbReference type="Pfam" id="PF21089">
    <property type="entry name" value="PKS_DH_N"/>
    <property type="match status" value="1"/>
</dbReference>
<dbReference type="Pfam" id="PF08240">
    <property type="entry name" value="ADH_N"/>
    <property type="match status" value="1"/>
</dbReference>
<feature type="domain" description="Carrier" evidence="8">
    <location>
        <begin position="2342"/>
        <end position="2418"/>
    </location>
</feature>
<dbReference type="InterPro" id="IPR020806">
    <property type="entry name" value="PKS_PP-bd"/>
</dbReference>
<dbReference type="SUPFAM" id="SSF52151">
    <property type="entry name" value="FabD/lysophospholipase-like"/>
    <property type="match status" value="1"/>
</dbReference>
<dbReference type="CDD" id="cd05195">
    <property type="entry name" value="enoyl_red"/>
    <property type="match status" value="1"/>
</dbReference>
<dbReference type="SUPFAM" id="SSF47336">
    <property type="entry name" value="ACP-like"/>
    <property type="match status" value="1"/>
</dbReference>
<dbReference type="InterPro" id="IPR013154">
    <property type="entry name" value="ADH-like_N"/>
</dbReference>
<dbReference type="InterPro" id="IPR009081">
    <property type="entry name" value="PP-bd_ACP"/>
</dbReference>
<dbReference type="Pfam" id="PF00109">
    <property type="entry name" value="ketoacyl-synt"/>
    <property type="match status" value="1"/>
</dbReference>
<dbReference type="SUPFAM" id="SSF53901">
    <property type="entry name" value="Thiolase-like"/>
    <property type="match status" value="1"/>
</dbReference>
<dbReference type="SMART" id="SM00823">
    <property type="entry name" value="PKS_PP"/>
    <property type="match status" value="1"/>
</dbReference>
<dbReference type="Pfam" id="PF02801">
    <property type="entry name" value="Ketoacyl-synt_C"/>
    <property type="match status" value="1"/>
</dbReference>
<feature type="active site" description="Proton donor; for dehydratase activity" evidence="7">
    <location>
        <position position="1073"/>
    </location>
</feature>
<dbReference type="SMART" id="SM00822">
    <property type="entry name" value="PKS_KR"/>
    <property type="match status" value="1"/>
</dbReference>
<evidence type="ECO:0000256" key="4">
    <source>
        <dbReference type="ARBA" id="ARBA00022857"/>
    </source>
</evidence>
<dbReference type="PROSITE" id="PS52019">
    <property type="entry name" value="PKS_MFAS_DH"/>
    <property type="match status" value="1"/>
</dbReference>
<dbReference type="Gene3D" id="3.40.366.10">
    <property type="entry name" value="Malonyl-Coenzyme A Acyl Carrier Protein, domain 2"/>
    <property type="match status" value="1"/>
</dbReference>
<dbReference type="InterPro" id="IPR036736">
    <property type="entry name" value="ACP-like_sf"/>
</dbReference>
<dbReference type="PROSITE" id="PS52004">
    <property type="entry name" value="KS3_2"/>
    <property type="match status" value="1"/>
</dbReference>
<dbReference type="InterPro" id="IPR016036">
    <property type="entry name" value="Malonyl_transacylase_ACP-bd"/>
</dbReference>
<feature type="region of interest" description="C-terminal hotdog fold" evidence="7">
    <location>
        <begin position="1012"/>
        <end position="1162"/>
    </location>
</feature>
<evidence type="ECO:0000256" key="3">
    <source>
        <dbReference type="ARBA" id="ARBA00022679"/>
    </source>
</evidence>
<dbReference type="SUPFAM" id="SSF51735">
    <property type="entry name" value="NAD(P)-binding Rossmann-fold domains"/>
    <property type="match status" value="3"/>
</dbReference>
<dbReference type="InterPro" id="IPR049552">
    <property type="entry name" value="PKS_DH_N"/>
</dbReference>
<dbReference type="SMART" id="SM00829">
    <property type="entry name" value="PKS_ER"/>
    <property type="match status" value="1"/>
</dbReference>
<dbReference type="PANTHER" id="PTHR43775:SF37">
    <property type="entry name" value="SI:DKEY-61P9.11"/>
    <property type="match status" value="1"/>
</dbReference>
<keyword evidence="3" id="KW-0808">Transferase</keyword>
<dbReference type="Pfam" id="PF14765">
    <property type="entry name" value="PS-DH"/>
    <property type="match status" value="1"/>
</dbReference>
<comment type="caution">
    <text evidence="11">The sequence shown here is derived from an EMBL/GenBank/DDBJ whole genome shotgun (WGS) entry which is preliminary data.</text>
</comment>
<dbReference type="SUPFAM" id="SSF50129">
    <property type="entry name" value="GroES-like"/>
    <property type="match status" value="1"/>
</dbReference>
<keyword evidence="12" id="KW-1185">Reference proteome</keyword>
<dbReference type="SUPFAM" id="SSF55048">
    <property type="entry name" value="Probable ACP-binding domain of malonyl-CoA ACP transacylase"/>
    <property type="match status" value="1"/>
</dbReference>
<reference evidence="12" key="1">
    <citation type="journal article" date="2019" name="Int. J. Syst. Evol. Microbiol.">
        <title>The Global Catalogue of Microorganisms (GCM) 10K type strain sequencing project: providing services to taxonomists for standard genome sequencing and annotation.</title>
        <authorList>
            <consortium name="The Broad Institute Genomics Platform"/>
            <consortium name="The Broad Institute Genome Sequencing Center for Infectious Disease"/>
            <person name="Wu L."/>
            <person name="Ma J."/>
        </authorList>
    </citation>
    <scope>NUCLEOTIDE SEQUENCE [LARGE SCALE GENOMIC DNA]</scope>
    <source>
        <strain evidence="12">JCM 17342</strain>
    </source>
</reference>
<dbReference type="InterPro" id="IPR049551">
    <property type="entry name" value="PKS_DH_C"/>
</dbReference>
<dbReference type="Gene3D" id="1.10.1200.10">
    <property type="entry name" value="ACP-like"/>
    <property type="match status" value="1"/>
</dbReference>
<dbReference type="InterPro" id="IPR014031">
    <property type="entry name" value="Ketoacyl_synth_C"/>
</dbReference>
<dbReference type="InterPro" id="IPR032821">
    <property type="entry name" value="PKS_assoc"/>
</dbReference>
<dbReference type="InterPro" id="IPR011032">
    <property type="entry name" value="GroES-like_sf"/>
</dbReference>
<dbReference type="Gene3D" id="3.40.47.10">
    <property type="match status" value="1"/>
</dbReference>
<keyword evidence="6" id="KW-0012">Acyltransferase</keyword>
<dbReference type="PROSITE" id="PS00606">
    <property type="entry name" value="KS3_1"/>
    <property type="match status" value="1"/>
</dbReference>
<dbReference type="SMART" id="SM00827">
    <property type="entry name" value="PKS_AT"/>
    <property type="match status" value="1"/>
</dbReference>
<evidence type="ECO:0000259" key="10">
    <source>
        <dbReference type="PROSITE" id="PS52019"/>
    </source>
</evidence>
<dbReference type="Pfam" id="PF00550">
    <property type="entry name" value="PP-binding"/>
    <property type="match status" value="1"/>
</dbReference>
<dbReference type="Gene3D" id="3.90.180.10">
    <property type="entry name" value="Medium-chain alcohol dehydrogenases, catalytic domain"/>
    <property type="match status" value="1"/>
</dbReference>
<dbReference type="PROSITE" id="PS01162">
    <property type="entry name" value="QOR_ZETA_CRYSTAL"/>
    <property type="match status" value="1"/>
</dbReference>
<dbReference type="EMBL" id="BAABAL010000007">
    <property type="protein sequence ID" value="GAA4003461.1"/>
    <property type="molecule type" value="Genomic_DNA"/>
</dbReference>